<keyword evidence="3" id="KW-1185">Reference proteome</keyword>
<protein>
    <submittedName>
        <fullName evidence="2">Uncharacterized protein</fullName>
    </submittedName>
</protein>
<reference evidence="2 3" key="1">
    <citation type="submission" date="2021-04" db="EMBL/GenBank/DDBJ databases">
        <authorList>
            <person name="De Guttry C."/>
            <person name="Zahm M."/>
            <person name="Klopp C."/>
            <person name="Cabau C."/>
            <person name="Louis A."/>
            <person name="Berthelot C."/>
            <person name="Parey E."/>
            <person name="Roest Crollius H."/>
            <person name="Montfort J."/>
            <person name="Robinson-Rechavi M."/>
            <person name="Bucao C."/>
            <person name="Bouchez O."/>
            <person name="Gislard M."/>
            <person name="Lluch J."/>
            <person name="Milhes M."/>
            <person name="Lampietro C."/>
            <person name="Lopez Roques C."/>
            <person name="Donnadieu C."/>
            <person name="Braasch I."/>
            <person name="Desvignes T."/>
            <person name="Postlethwait J."/>
            <person name="Bobe J."/>
            <person name="Wedekind C."/>
            <person name="Guiguen Y."/>
        </authorList>
    </citation>
    <scope>NUCLEOTIDE SEQUENCE [LARGE SCALE GENOMIC DNA]</scope>
    <source>
        <strain evidence="2">Cs_M1</strain>
        <tissue evidence="2">Blood</tissue>
    </source>
</reference>
<organism evidence="2 3">
    <name type="scientific">Coregonus suidteri</name>
    <dbReference type="NCBI Taxonomy" id="861788"/>
    <lineage>
        <taxon>Eukaryota</taxon>
        <taxon>Metazoa</taxon>
        <taxon>Chordata</taxon>
        <taxon>Craniata</taxon>
        <taxon>Vertebrata</taxon>
        <taxon>Euteleostomi</taxon>
        <taxon>Actinopterygii</taxon>
        <taxon>Neopterygii</taxon>
        <taxon>Teleostei</taxon>
        <taxon>Protacanthopterygii</taxon>
        <taxon>Salmoniformes</taxon>
        <taxon>Salmonidae</taxon>
        <taxon>Coregoninae</taxon>
        <taxon>Coregonus</taxon>
    </lineage>
</organism>
<dbReference type="AlphaFoldDB" id="A0AAN8LXK7"/>
<evidence type="ECO:0000313" key="2">
    <source>
        <dbReference type="EMBL" id="KAK6314305.1"/>
    </source>
</evidence>
<feature type="region of interest" description="Disordered" evidence="1">
    <location>
        <begin position="48"/>
        <end position="106"/>
    </location>
</feature>
<feature type="compositionally biased region" description="Basic and acidic residues" evidence="1">
    <location>
        <begin position="123"/>
        <end position="132"/>
    </location>
</feature>
<feature type="compositionally biased region" description="Polar residues" evidence="1">
    <location>
        <begin position="80"/>
        <end position="98"/>
    </location>
</feature>
<feature type="region of interest" description="Disordered" evidence="1">
    <location>
        <begin position="121"/>
        <end position="188"/>
    </location>
</feature>
<gene>
    <name evidence="2" type="ORF">J4Q44_G00157640</name>
</gene>
<dbReference type="InterPro" id="IPR040120">
    <property type="entry name" value="C19orf44-like"/>
</dbReference>
<dbReference type="PANTHER" id="PTHR22409">
    <property type="entry name" value="CHROMOSOME 19 OPEN READING FRAME 44"/>
    <property type="match status" value="1"/>
</dbReference>
<dbReference type="PANTHER" id="PTHR22409:SF2">
    <property type="entry name" value="CHROMOSOME 19 OPEN READING FRAME 44"/>
    <property type="match status" value="1"/>
</dbReference>
<dbReference type="Proteomes" id="UP001356427">
    <property type="component" value="Unassembled WGS sequence"/>
</dbReference>
<feature type="compositionally biased region" description="Basic and acidic residues" evidence="1">
    <location>
        <begin position="176"/>
        <end position="188"/>
    </location>
</feature>
<name>A0AAN8LXK7_9TELE</name>
<sequence>MTFSMQGYVDVIANRRNTSQARQTPFQDLSDLLLSLEDSVSEQPNDVINKKLGRYDPPPESFGGGGGSRFFKKAPPLAAATSQPPALSRTQTQPVEPTSQRSSHSAALSRLAVIENFIRNRQQARDGPEMSADRSIPTAPQEREKPLPAQSSSDLSMKGKHFLKKTVTASPTHAVAPKEKGLDLDATR</sequence>
<accession>A0AAN8LXK7</accession>
<dbReference type="EMBL" id="JAGTTL010000013">
    <property type="protein sequence ID" value="KAK6314305.1"/>
    <property type="molecule type" value="Genomic_DNA"/>
</dbReference>
<evidence type="ECO:0000256" key="1">
    <source>
        <dbReference type="SAM" id="MobiDB-lite"/>
    </source>
</evidence>
<comment type="caution">
    <text evidence="2">The sequence shown here is derived from an EMBL/GenBank/DDBJ whole genome shotgun (WGS) entry which is preliminary data.</text>
</comment>
<evidence type="ECO:0000313" key="3">
    <source>
        <dbReference type="Proteomes" id="UP001356427"/>
    </source>
</evidence>
<proteinExistence type="predicted"/>